<evidence type="ECO:0000313" key="4">
    <source>
        <dbReference type="Proteomes" id="UP000095563"/>
    </source>
</evidence>
<organism evidence="3 4">
    <name type="scientific">Clostridium baratii</name>
    <dbReference type="NCBI Taxonomy" id="1561"/>
    <lineage>
        <taxon>Bacteria</taxon>
        <taxon>Bacillati</taxon>
        <taxon>Bacillota</taxon>
        <taxon>Clostridia</taxon>
        <taxon>Eubacteriales</taxon>
        <taxon>Clostridiaceae</taxon>
        <taxon>Clostridium</taxon>
    </lineage>
</organism>
<feature type="compositionally biased region" description="Basic and acidic residues" evidence="1">
    <location>
        <begin position="123"/>
        <end position="133"/>
    </location>
</feature>
<sequence>MKNIFKKSIVAAILFVGLFSIPASAHPRKGPIFMGTIKKVEECKDSKDIKLLVEGYMNACDVYKGEIIIKVNEKTKLHGSCNKKDCKEEIKLEAGDYICAILDQKITKSIPPQASAKKIKVTSKKDRAEKETSVNDVYSEEEKKEDKKTASEDIKEEKKEDKKTASEDIKEEKKEDKKTTSEDVKEEEKEEKKTASEDVKEEKKEEKKTASEDVKEEKKEEKATSEDVKEEKKEEKATSEDVKEEKKEEKATSEDIKEGTENKSEKDK</sequence>
<feature type="compositionally biased region" description="Basic and acidic residues" evidence="1">
    <location>
        <begin position="140"/>
        <end position="268"/>
    </location>
</feature>
<evidence type="ECO:0000256" key="2">
    <source>
        <dbReference type="SAM" id="SignalP"/>
    </source>
</evidence>
<proteinExistence type="predicted"/>
<feature type="signal peptide" evidence="2">
    <location>
        <begin position="1"/>
        <end position="25"/>
    </location>
</feature>
<feature type="chain" id="PRO_5008030398" evidence="2">
    <location>
        <begin position="26"/>
        <end position="268"/>
    </location>
</feature>
<name>A0A174PYY1_9CLOT</name>
<feature type="region of interest" description="Disordered" evidence="1">
    <location>
        <begin position="112"/>
        <end position="268"/>
    </location>
</feature>
<protein>
    <submittedName>
        <fullName evidence="3">Uncharacterized protein</fullName>
    </submittedName>
</protein>
<accession>A0A174PYY1</accession>
<dbReference type="EMBL" id="CZBO01000001">
    <property type="protein sequence ID" value="CUP63970.1"/>
    <property type="molecule type" value="Genomic_DNA"/>
</dbReference>
<dbReference type="AlphaFoldDB" id="A0A174PYY1"/>
<gene>
    <name evidence="3" type="ORF">ERS852568_00244</name>
</gene>
<dbReference type="Proteomes" id="UP000095563">
    <property type="component" value="Unassembled WGS sequence"/>
</dbReference>
<dbReference type="RefSeq" id="WP_055206135.1">
    <property type="nucleotide sequence ID" value="NZ_CZBO01000001.1"/>
</dbReference>
<keyword evidence="2" id="KW-0732">Signal</keyword>
<evidence type="ECO:0000313" key="3">
    <source>
        <dbReference type="EMBL" id="CUP63970.1"/>
    </source>
</evidence>
<reference evidence="3 4" key="1">
    <citation type="submission" date="2015-09" db="EMBL/GenBank/DDBJ databases">
        <authorList>
            <consortium name="Pathogen Informatics"/>
        </authorList>
    </citation>
    <scope>NUCLEOTIDE SEQUENCE [LARGE SCALE GENOMIC DNA]</scope>
    <source>
        <strain evidence="3 4">2789STDY5834956</strain>
    </source>
</reference>
<evidence type="ECO:0000256" key="1">
    <source>
        <dbReference type="SAM" id="MobiDB-lite"/>
    </source>
</evidence>